<keyword evidence="4 7" id="KW-0812">Transmembrane</keyword>
<dbReference type="PANTHER" id="PTHR11660:SF57">
    <property type="entry name" value="SOLUTE CARRIER FAMILY 40 MEMBER"/>
    <property type="match status" value="1"/>
</dbReference>
<dbReference type="InterPro" id="IPR036259">
    <property type="entry name" value="MFS_trans_sf"/>
</dbReference>
<reference evidence="8 9" key="1">
    <citation type="submission" date="2024-02" db="EMBL/GenBank/DDBJ databases">
        <title>De novo assembly and annotation of 12 fungi associated with fruit tree decline syndrome in Ontario, Canada.</title>
        <authorList>
            <person name="Sulman M."/>
            <person name="Ellouze W."/>
            <person name="Ilyukhin E."/>
        </authorList>
    </citation>
    <scope>NUCLEOTIDE SEQUENCE [LARGE SCALE GENOMIC DNA]</scope>
    <source>
        <strain evidence="8 9">M1-105</strain>
    </source>
</reference>
<organism evidence="8 9">
    <name type="scientific">Neofusicoccum ribis</name>
    <dbReference type="NCBI Taxonomy" id="45134"/>
    <lineage>
        <taxon>Eukaryota</taxon>
        <taxon>Fungi</taxon>
        <taxon>Dikarya</taxon>
        <taxon>Ascomycota</taxon>
        <taxon>Pezizomycotina</taxon>
        <taxon>Dothideomycetes</taxon>
        <taxon>Dothideomycetes incertae sedis</taxon>
        <taxon>Botryosphaeriales</taxon>
        <taxon>Botryosphaeriaceae</taxon>
        <taxon>Neofusicoccum</taxon>
    </lineage>
</organism>
<comment type="caution">
    <text evidence="8">The sequence shown here is derived from an EMBL/GenBank/DDBJ whole genome shotgun (WGS) entry which is preliminary data.</text>
</comment>
<accession>A0ABR3SGF9</accession>
<comment type="caution">
    <text evidence="7">Lacks conserved residue(s) required for the propagation of feature annotation.</text>
</comment>
<dbReference type="EMBL" id="JAJVDC020000171">
    <property type="protein sequence ID" value="KAL1620244.1"/>
    <property type="molecule type" value="Genomic_DNA"/>
</dbReference>
<keyword evidence="3 7" id="KW-0813">Transport</keyword>
<evidence type="ECO:0000256" key="5">
    <source>
        <dbReference type="ARBA" id="ARBA00022989"/>
    </source>
</evidence>
<comment type="subcellular location">
    <subcellularLocation>
        <location evidence="1 7">Membrane</location>
        <topology evidence="1 7">Multi-pass membrane protein</topology>
    </subcellularLocation>
</comment>
<comment type="function">
    <text evidence="7">May be involved in iron transport and iron homeostasis.</text>
</comment>
<gene>
    <name evidence="8" type="ORF">SLS56_009736</name>
</gene>
<protein>
    <recommendedName>
        <fullName evidence="7">Solute carrier family 40 member</fullName>
    </recommendedName>
</protein>
<dbReference type="PANTHER" id="PTHR11660">
    <property type="entry name" value="SOLUTE CARRIER FAMILY 40 MEMBER"/>
    <property type="match status" value="1"/>
</dbReference>
<keyword evidence="9" id="KW-1185">Reference proteome</keyword>
<dbReference type="Proteomes" id="UP001521116">
    <property type="component" value="Unassembled WGS sequence"/>
</dbReference>
<evidence type="ECO:0000256" key="3">
    <source>
        <dbReference type="ARBA" id="ARBA00022448"/>
    </source>
</evidence>
<evidence type="ECO:0000256" key="4">
    <source>
        <dbReference type="ARBA" id="ARBA00022692"/>
    </source>
</evidence>
<keyword evidence="6 7" id="KW-0472">Membrane</keyword>
<sequence length="188" mass="20536">MSSAHLCQVYQIVPQLGEPRSPSAIQRAESYEGGDARSWKHLLVVVREELHELGDYFHHKAFLPSFSSALLNLTALSFSGQMITYLVSVGWDSILVGTARSISVAFELSATWITPKVNKRIGPLRSAIWFISWQMLCLAAGTSAFWIIDKPLPSASGLVVGAILSRVGMWGFSMSTQAIIQELLAPGS</sequence>
<feature type="transmembrane region" description="Helical" evidence="7">
    <location>
        <begin position="127"/>
        <end position="148"/>
    </location>
</feature>
<dbReference type="InterPro" id="IPR009716">
    <property type="entry name" value="Ferroportin-1"/>
</dbReference>
<name>A0ABR3SGF9_9PEZI</name>
<evidence type="ECO:0000313" key="9">
    <source>
        <dbReference type="Proteomes" id="UP001521116"/>
    </source>
</evidence>
<comment type="similarity">
    <text evidence="2 7">Belongs to the ferroportin (FP) (TC 2.A.100) family. SLC40A subfamily.</text>
</comment>
<keyword evidence="7" id="KW-0406">Ion transport</keyword>
<dbReference type="SUPFAM" id="SSF103473">
    <property type="entry name" value="MFS general substrate transporter"/>
    <property type="match status" value="1"/>
</dbReference>
<dbReference type="Pfam" id="PF06963">
    <property type="entry name" value="FPN1"/>
    <property type="match status" value="1"/>
</dbReference>
<evidence type="ECO:0000256" key="7">
    <source>
        <dbReference type="RuleBase" id="RU365065"/>
    </source>
</evidence>
<evidence type="ECO:0000256" key="2">
    <source>
        <dbReference type="ARBA" id="ARBA00006279"/>
    </source>
</evidence>
<evidence type="ECO:0000313" key="8">
    <source>
        <dbReference type="EMBL" id="KAL1620244.1"/>
    </source>
</evidence>
<keyword evidence="5 7" id="KW-1133">Transmembrane helix</keyword>
<proteinExistence type="inferred from homology"/>
<evidence type="ECO:0000256" key="6">
    <source>
        <dbReference type="ARBA" id="ARBA00023136"/>
    </source>
</evidence>
<evidence type="ECO:0000256" key="1">
    <source>
        <dbReference type="ARBA" id="ARBA00004141"/>
    </source>
</evidence>